<dbReference type="PANTHER" id="PTHR43649:SF33">
    <property type="entry name" value="POLYGALACTURONAN_RHAMNOGALACTURONAN-BINDING PROTEIN YTCQ"/>
    <property type="match status" value="1"/>
</dbReference>
<sequence length="451" mass="49452">MGLKLKKRSTVMASLLLALTVALTGCGGGNNAEGGNDPAASGGNGEATSPENMKATIKVWDWDEAFLKYMIPEFNKVYPNIKVEYSIVNNVDYLQKLQSGIASGSEVPDVILGEMTYRGQLFDLGVLANLEEAPYNMDKSQLFDYLIPLLSNSKDELVAVDQQITPGGLAFRRDLAKEYLGTDDPALLEGMLKDWNAFTQKGIEVKDKSGGKVVMMSGLGDAFRVLYGQTASDYIKDKEIDLTSRVKGPLTDLFNMRDAGILGKLETDTPAWSASFAKGETIFYPLAPWGPKWAVAANDKEGKGRWGLVKAPGGGTTVGGTSVSVYKDSKAKEAAWAYVNFVYLSREGTSKSFEKFGFPPGVKSFYEDNDLIEKGSEYDEFFGGQNLMKYFYENVVPEMKGQSQTKYESFVVNTFNMLYPLFTKDATITADAALQKYIAEVKNKVQGVTVK</sequence>
<protein>
    <recommendedName>
        <fullName evidence="9">ABC transporter substrate-binding protein</fullName>
    </recommendedName>
</protein>
<keyword evidence="2 6" id="KW-0732">Signal</keyword>
<feature type="signal peptide" evidence="6">
    <location>
        <begin position="1"/>
        <end position="24"/>
    </location>
</feature>
<keyword evidence="1" id="KW-1003">Cell membrane</keyword>
<keyword evidence="5" id="KW-0449">Lipoprotein</keyword>
<evidence type="ECO:0000313" key="8">
    <source>
        <dbReference type="Proteomes" id="UP000612456"/>
    </source>
</evidence>
<name>A0A916YQX2_9BACL</name>
<dbReference type="PROSITE" id="PS51257">
    <property type="entry name" value="PROKAR_LIPOPROTEIN"/>
    <property type="match status" value="1"/>
</dbReference>
<reference evidence="7" key="1">
    <citation type="journal article" date="2014" name="Int. J. Syst. Evol. Microbiol.">
        <title>Complete genome sequence of Corynebacterium casei LMG S-19264T (=DSM 44701T), isolated from a smear-ripened cheese.</title>
        <authorList>
            <consortium name="US DOE Joint Genome Institute (JGI-PGF)"/>
            <person name="Walter F."/>
            <person name="Albersmeier A."/>
            <person name="Kalinowski J."/>
            <person name="Ruckert C."/>
        </authorList>
    </citation>
    <scope>NUCLEOTIDE SEQUENCE</scope>
    <source>
        <strain evidence="7">CGMCC 1.15178</strain>
    </source>
</reference>
<dbReference type="SUPFAM" id="SSF53850">
    <property type="entry name" value="Periplasmic binding protein-like II"/>
    <property type="match status" value="1"/>
</dbReference>
<reference evidence="7" key="2">
    <citation type="submission" date="2020-09" db="EMBL/GenBank/DDBJ databases">
        <authorList>
            <person name="Sun Q."/>
            <person name="Zhou Y."/>
        </authorList>
    </citation>
    <scope>NUCLEOTIDE SEQUENCE</scope>
    <source>
        <strain evidence="7">CGMCC 1.15178</strain>
    </source>
</reference>
<evidence type="ECO:0000256" key="1">
    <source>
        <dbReference type="ARBA" id="ARBA00022475"/>
    </source>
</evidence>
<evidence type="ECO:0000256" key="2">
    <source>
        <dbReference type="ARBA" id="ARBA00022729"/>
    </source>
</evidence>
<dbReference type="AlphaFoldDB" id="A0A916YQX2"/>
<dbReference type="Gene3D" id="3.40.190.10">
    <property type="entry name" value="Periplasmic binding protein-like II"/>
    <property type="match status" value="1"/>
</dbReference>
<organism evidence="7 8">
    <name type="scientific">Paenibacillus nasutitermitis</name>
    <dbReference type="NCBI Taxonomy" id="1652958"/>
    <lineage>
        <taxon>Bacteria</taxon>
        <taxon>Bacillati</taxon>
        <taxon>Bacillota</taxon>
        <taxon>Bacilli</taxon>
        <taxon>Bacillales</taxon>
        <taxon>Paenibacillaceae</taxon>
        <taxon>Paenibacillus</taxon>
    </lineage>
</organism>
<proteinExistence type="predicted"/>
<evidence type="ECO:0000313" key="7">
    <source>
        <dbReference type="EMBL" id="GGD56196.1"/>
    </source>
</evidence>
<evidence type="ECO:0000256" key="5">
    <source>
        <dbReference type="ARBA" id="ARBA00023288"/>
    </source>
</evidence>
<dbReference type="InterPro" id="IPR006059">
    <property type="entry name" value="SBP"/>
</dbReference>
<dbReference type="Pfam" id="PF01547">
    <property type="entry name" value="SBP_bac_1"/>
    <property type="match status" value="1"/>
</dbReference>
<evidence type="ECO:0008006" key="9">
    <source>
        <dbReference type="Google" id="ProtNLM"/>
    </source>
</evidence>
<keyword evidence="3" id="KW-0472">Membrane</keyword>
<dbReference type="EMBL" id="BMHP01000001">
    <property type="protein sequence ID" value="GGD56196.1"/>
    <property type="molecule type" value="Genomic_DNA"/>
</dbReference>
<keyword evidence="8" id="KW-1185">Reference proteome</keyword>
<dbReference type="PANTHER" id="PTHR43649">
    <property type="entry name" value="ARABINOSE-BINDING PROTEIN-RELATED"/>
    <property type="match status" value="1"/>
</dbReference>
<dbReference type="Proteomes" id="UP000612456">
    <property type="component" value="Unassembled WGS sequence"/>
</dbReference>
<comment type="caution">
    <text evidence="7">The sequence shown here is derived from an EMBL/GenBank/DDBJ whole genome shotgun (WGS) entry which is preliminary data.</text>
</comment>
<dbReference type="RefSeq" id="WP_188990110.1">
    <property type="nucleotide sequence ID" value="NZ_BMHP01000001.1"/>
</dbReference>
<evidence type="ECO:0000256" key="6">
    <source>
        <dbReference type="SAM" id="SignalP"/>
    </source>
</evidence>
<keyword evidence="4" id="KW-0564">Palmitate</keyword>
<feature type="chain" id="PRO_5039050376" description="ABC transporter substrate-binding protein" evidence="6">
    <location>
        <begin position="25"/>
        <end position="451"/>
    </location>
</feature>
<dbReference type="InterPro" id="IPR050490">
    <property type="entry name" value="Bact_solute-bd_prot1"/>
</dbReference>
<evidence type="ECO:0000256" key="4">
    <source>
        <dbReference type="ARBA" id="ARBA00023139"/>
    </source>
</evidence>
<accession>A0A916YQX2</accession>
<evidence type="ECO:0000256" key="3">
    <source>
        <dbReference type="ARBA" id="ARBA00023136"/>
    </source>
</evidence>
<gene>
    <name evidence="7" type="ORF">GCM10010911_12420</name>
</gene>